<comment type="similarity">
    <text evidence="2">Belongs to the purine-cytosine permease (2.A.39) family.</text>
</comment>
<sequence length="372" mass="41591">MRHFWTLKALIIPPITIGFFIYCMVVGHKGAVSYAATPNPVTGSKLGWAFVYSVQAIIGSFSPLIASNPDIARYAVKPSATGWPQFLTITFFKTLVCVIGIFGTNAIAYKYGKTYWNLWDICDVVLTNNWSGGVRFAIFLFAILMAASEQIKNLSANMISFGADTACLMPKYININRGMVLGLTIGFVIQPWHILATAKAYLTFLTGYSLFLGAIPAIAVSDYVLRKGNVDVLSLYTSNKDYWYFKGWNWKAYAAYIMAIWPVCPGFAYQFNKTSSTSQGWIHLYQLGWLFAVFMGAFIYIVLSYVFKDPAMFEANRFPFESYAVNQQELLDKEPGKDTVLEGSPARESDSEHGRDLLEKNSEKPIDVVTAV</sequence>
<proteinExistence type="inferred from homology"/>
<dbReference type="GO" id="GO:0005886">
    <property type="term" value="C:plasma membrane"/>
    <property type="evidence" value="ECO:0007669"/>
    <property type="project" value="TreeGrafter"/>
</dbReference>
<feature type="compositionally biased region" description="Basic and acidic residues" evidence="6">
    <location>
        <begin position="332"/>
        <end position="366"/>
    </location>
</feature>
<dbReference type="GeneID" id="19325424"/>
<evidence type="ECO:0000256" key="2">
    <source>
        <dbReference type="ARBA" id="ARBA00008974"/>
    </source>
</evidence>
<feature type="region of interest" description="Disordered" evidence="6">
    <location>
        <begin position="332"/>
        <end position="372"/>
    </location>
</feature>
<dbReference type="Proteomes" id="UP000014074">
    <property type="component" value="Unassembled WGS sequence"/>
</dbReference>
<keyword evidence="9" id="KW-1185">Reference proteome</keyword>
<dbReference type="RefSeq" id="XP_007915664.1">
    <property type="nucleotide sequence ID" value="XM_007917473.1"/>
</dbReference>
<dbReference type="EMBL" id="KB933141">
    <property type="protein sequence ID" value="EON99579.1"/>
    <property type="molecule type" value="Genomic_DNA"/>
</dbReference>
<feature type="transmembrane region" description="Helical" evidence="7">
    <location>
        <begin position="253"/>
        <end position="271"/>
    </location>
</feature>
<protein>
    <submittedName>
        <fullName evidence="8">Putative allantoin transport protein</fullName>
    </submittedName>
</protein>
<feature type="transmembrane region" description="Helical" evidence="7">
    <location>
        <begin position="201"/>
        <end position="225"/>
    </location>
</feature>
<dbReference type="PANTHER" id="PTHR30618">
    <property type="entry name" value="NCS1 FAMILY PURINE/PYRIMIDINE TRANSPORTER"/>
    <property type="match status" value="1"/>
</dbReference>
<gene>
    <name evidence="8" type="ORF">UCRPA7_4922</name>
</gene>
<dbReference type="eggNOG" id="KOG2466">
    <property type="taxonomic scope" value="Eukaryota"/>
</dbReference>
<evidence type="ECO:0000313" key="9">
    <source>
        <dbReference type="Proteomes" id="UP000014074"/>
    </source>
</evidence>
<dbReference type="HOGENOM" id="CLU_021555_5_4_1"/>
<dbReference type="OrthoDB" id="2018619at2759"/>
<feature type="transmembrane region" description="Helical" evidence="7">
    <location>
        <begin position="7"/>
        <end position="27"/>
    </location>
</feature>
<keyword evidence="4 7" id="KW-1133">Transmembrane helix</keyword>
<dbReference type="PANTHER" id="PTHR30618:SF0">
    <property type="entry name" value="PURINE-URACIL PERMEASE NCS1"/>
    <property type="match status" value="1"/>
</dbReference>
<feature type="transmembrane region" description="Helical" evidence="7">
    <location>
        <begin position="178"/>
        <end position="195"/>
    </location>
</feature>
<feature type="transmembrane region" description="Helical" evidence="7">
    <location>
        <begin position="47"/>
        <end position="66"/>
    </location>
</feature>
<organism evidence="8 9">
    <name type="scientific">Phaeoacremonium minimum (strain UCR-PA7)</name>
    <name type="common">Esca disease fungus</name>
    <name type="synonym">Togninia minima</name>
    <dbReference type="NCBI Taxonomy" id="1286976"/>
    <lineage>
        <taxon>Eukaryota</taxon>
        <taxon>Fungi</taxon>
        <taxon>Dikarya</taxon>
        <taxon>Ascomycota</taxon>
        <taxon>Pezizomycotina</taxon>
        <taxon>Sordariomycetes</taxon>
        <taxon>Sordariomycetidae</taxon>
        <taxon>Togniniales</taxon>
        <taxon>Togniniaceae</taxon>
        <taxon>Phaeoacremonium</taxon>
    </lineage>
</organism>
<dbReference type="AlphaFoldDB" id="R8BJX0"/>
<dbReference type="InterPro" id="IPR045225">
    <property type="entry name" value="Uracil/uridine/allantoin_perm"/>
</dbReference>
<dbReference type="Pfam" id="PF02133">
    <property type="entry name" value="Transp_cyt_pur"/>
    <property type="match status" value="1"/>
</dbReference>
<name>R8BJX0_PHAM7</name>
<evidence type="ECO:0000256" key="5">
    <source>
        <dbReference type="ARBA" id="ARBA00023136"/>
    </source>
</evidence>
<keyword evidence="5 7" id="KW-0472">Membrane</keyword>
<reference evidence="9" key="1">
    <citation type="journal article" date="2013" name="Genome Announc.">
        <title>Draft genome sequence of the ascomycete Phaeoacremonium aleophilum strain UCR-PA7, a causal agent of the esca disease complex in grapevines.</title>
        <authorList>
            <person name="Blanco-Ulate B."/>
            <person name="Rolshausen P."/>
            <person name="Cantu D."/>
        </authorList>
    </citation>
    <scope>NUCLEOTIDE SEQUENCE [LARGE SCALE GENOMIC DNA]</scope>
    <source>
        <strain evidence="9">UCR-PA7</strain>
    </source>
</reference>
<evidence type="ECO:0000256" key="4">
    <source>
        <dbReference type="ARBA" id="ARBA00022989"/>
    </source>
</evidence>
<feature type="transmembrane region" description="Helical" evidence="7">
    <location>
        <begin position="129"/>
        <end position="148"/>
    </location>
</feature>
<dbReference type="Gene3D" id="1.10.4160.10">
    <property type="entry name" value="Hydantoin permease"/>
    <property type="match status" value="1"/>
</dbReference>
<evidence type="ECO:0000256" key="3">
    <source>
        <dbReference type="ARBA" id="ARBA00022692"/>
    </source>
</evidence>
<evidence type="ECO:0000256" key="6">
    <source>
        <dbReference type="SAM" id="MobiDB-lite"/>
    </source>
</evidence>
<feature type="transmembrane region" description="Helical" evidence="7">
    <location>
        <begin position="86"/>
        <end position="109"/>
    </location>
</feature>
<comment type="subcellular location">
    <subcellularLocation>
        <location evidence="1">Membrane</location>
        <topology evidence="1">Multi-pass membrane protein</topology>
    </subcellularLocation>
</comment>
<evidence type="ECO:0000313" key="8">
    <source>
        <dbReference type="EMBL" id="EON99579.1"/>
    </source>
</evidence>
<evidence type="ECO:0000256" key="7">
    <source>
        <dbReference type="SAM" id="Phobius"/>
    </source>
</evidence>
<accession>R8BJX0</accession>
<keyword evidence="3 7" id="KW-0812">Transmembrane</keyword>
<dbReference type="GO" id="GO:0015205">
    <property type="term" value="F:nucleobase transmembrane transporter activity"/>
    <property type="evidence" value="ECO:0007669"/>
    <property type="project" value="TreeGrafter"/>
</dbReference>
<evidence type="ECO:0000256" key="1">
    <source>
        <dbReference type="ARBA" id="ARBA00004141"/>
    </source>
</evidence>
<dbReference type="InterPro" id="IPR001248">
    <property type="entry name" value="Pur-cyt_permease"/>
</dbReference>
<dbReference type="KEGG" id="tmn:UCRPA7_4922"/>
<feature type="transmembrane region" description="Helical" evidence="7">
    <location>
        <begin position="283"/>
        <end position="307"/>
    </location>
</feature>